<evidence type="ECO:0000313" key="1">
    <source>
        <dbReference type="EMBL" id="GAK47038.1"/>
    </source>
</evidence>
<accession>A0A081BG70</accession>
<dbReference type="STRING" id="1291743.LOSG293_011390"/>
<dbReference type="EMBL" id="BBJM01000001">
    <property type="protein sequence ID" value="GAK47038.1"/>
    <property type="molecule type" value="Genomic_DNA"/>
</dbReference>
<proteinExistence type="predicted"/>
<dbReference type="AlphaFoldDB" id="A0A081BG70"/>
<reference evidence="1" key="1">
    <citation type="journal article" date="2014" name="Genome Announc.">
        <title>Draft Genome Sequence of Lactobacillus oryzae Strain SG293T.</title>
        <authorList>
            <person name="Tanizawa Y."/>
            <person name="Fujisawa T."/>
            <person name="Mochizuki T."/>
            <person name="Kaminuma E."/>
            <person name="Nakamura Y."/>
            <person name="Tohno M."/>
        </authorList>
    </citation>
    <scope>NUCLEOTIDE SEQUENCE [LARGE SCALE GENOMIC DNA]</scope>
    <source>
        <strain evidence="1">SG293</strain>
    </source>
</reference>
<sequence>MIAMDETIFFNPGDSIGNFHDYNEAVAKAQIYREKNNIENGHVLVVKGVDDNKSFDIFLADNTVSHVDSPANPESSKPYKVTERF</sequence>
<comment type="caution">
    <text evidence="1">The sequence shown here is derived from an EMBL/GenBank/DDBJ whole genome shotgun (WGS) entry which is preliminary data.</text>
</comment>
<protein>
    <submittedName>
        <fullName evidence="1">Uncharacterized protein</fullName>
    </submittedName>
</protein>
<evidence type="ECO:0000313" key="2">
    <source>
        <dbReference type="Proteomes" id="UP000028700"/>
    </source>
</evidence>
<organism evidence="1 2">
    <name type="scientific">Secundilactobacillus oryzae JCM 18671</name>
    <dbReference type="NCBI Taxonomy" id="1291743"/>
    <lineage>
        <taxon>Bacteria</taxon>
        <taxon>Bacillati</taxon>
        <taxon>Bacillota</taxon>
        <taxon>Bacilli</taxon>
        <taxon>Lactobacillales</taxon>
        <taxon>Lactobacillaceae</taxon>
        <taxon>Secundilactobacillus</taxon>
    </lineage>
</organism>
<keyword evidence="2" id="KW-1185">Reference proteome</keyword>
<name>A0A081BG70_9LACO</name>
<dbReference type="eggNOG" id="ENOG502ZQHQ">
    <property type="taxonomic scope" value="Bacteria"/>
</dbReference>
<dbReference type="Proteomes" id="UP000028700">
    <property type="component" value="Unassembled WGS sequence"/>
</dbReference>
<gene>
    <name evidence="1" type="ORF">LOSG293_011390</name>
</gene>